<organism evidence="1 2">
    <name type="scientific">Hyphobacterium lacteum</name>
    <dbReference type="NCBI Taxonomy" id="3116575"/>
    <lineage>
        <taxon>Bacteria</taxon>
        <taxon>Pseudomonadati</taxon>
        <taxon>Pseudomonadota</taxon>
        <taxon>Alphaproteobacteria</taxon>
        <taxon>Maricaulales</taxon>
        <taxon>Maricaulaceae</taxon>
        <taxon>Hyphobacterium</taxon>
    </lineage>
</organism>
<accession>A0ABU7LNE0</accession>
<name>A0ABU7LNE0_9PROT</name>
<protein>
    <submittedName>
        <fullName evidence="1">Uncharacterized protein</fullName>
    </submittedName>
</protein>
<evidence type="ECO:0000313" key="1">
    <source>
        <dbReference type="EMBL" id="MEE2525402.1"/>
    </source>
</evidence>
<dbReference type="RefSeq" id="WP_330198065.1">
    <property type="nucleotide sequence ID" value="NZ_JAZDRP010000002.1"/>
</dbReference>
<comment type="caution">
    <text evidence="1">The sequence shown here is derived from an EMBL/GenBank/DDBJ whole genome shotgun (WGS) entry which is preliminary data.</text>
</comment>
<evidence type="ECO:0000313" key="2">
    <source>
        <dbReference type="Proteomes" id="UP001354971"/>
    </source>
</evidence>
<dbReference type="Proteomes" id="UP001354971">
    <property type="component" value="Unassembled WGS sequence"/>
</dbReference>
<gene>
    <name evidence="1" type="ORF">V0U79_03415</name>
</gene>
<proteinExistence type="predicted"/>
<sequence>MLGVLFSTLALFAADHHGHTDSGCGYSTNGTIEEQFDRCFAGTWGYEEDCAEGGEVTHAGFTNPEGDFCPIDYLIRDPHTAGFRIGFQCPGADRDITVLIVEDGVVNAGNEVAGFNPAAWRCTAQD</sequence>
<dbReference type="EMBL" id="JAZDRP010000002">
    <property type="protein sequence ID" value="MEE2525402.1"/>
    <property type="molecule type" value="Genomic_DNA"/>
</dbReference>
<reference evidence="1 2" key="1">
    <citation type="submission" date="2024-01" db="EMBL/GenBank/DDBJ databases">
        <title>Hyphobacterium bacterium isolated from marine sediment.</title>
        <authorList>
            <person name="Zhao S."/>
        </authorList>
    </citation>
    <scope>NUCLEOTIDE SEQUENCE [LARGE SCALE GENOMIC DNA]</scope>
    <source>
        <strain evidence="2">HN65</strain>
    </source>
</reference>
<keyword evidence="2" id="KW-1185">Reference proteome</keyword>